<dbReference type="GO" id="GO:0010333">
    <property type="term" value="F:terpene synthase activity"/>
    <property type="evidence" value="ECO:0007669"/>
    <property type="project" value="InterPro"/>
</dbReference>
<dbReference type="InterPro" id="IPR008949">
    <property type="entry name" value="Isoprenoid_synthase_dom_sf"/>
</dbReference>
<keyword evidence="3" id="KW-1185">Reference proteome</keyword>
<dbReference type="AlphaFoldDB" id="A0AAW0QN66"/>
<comment type="caution">
    <text evidence="2">The sequence shown here is derived from an EMBL/GenBank/DDBJ whole genome shotgun (WGS) entry which is preliminary data.</text>
</comment>
<proteinExistence type="inferred from homology"/>
<dbReference type="Proteomes" id="UP001392437">
    <property type="component" value="Unassembled WGS sequence"/>
</dbReference>
<accession>A0AAW0QN66</accession>
<dbReference type="SUPFAM" id="SSF48576">
    <property type="entry name" value="Terpenoid synthases"/>
    <property type="match status" value="1"/>
</dbReference>
<dbReference type="SFLD" id="SFLDG01020">
    <property type="entry name" value="Terpene_Cyclase_Like_2"/>
    <property type="match status" value="1"/>
</dbReference>
<dbReference type="Pfam" id="PF19086">
    <property type="entry name" value="Terpene_syn_C_2"/>
    <property type="match status" value="1"/>
</dbReference>
<gene>
    <name evidence="2" type="ORF">PG999_007560</name>
</gene>
<dbReference type="EMBL" id="JAQQWP010000007">
    <property type="protein sequence ID" value="KAK8109423.1"/>
    <property type="molecule type" value="Genomic_DNA"/>
</dbReference>
<comment type="similarity">
    <text evidence="1">Belongs to the terpene synthase family.</text>
</comment>
<evidence type="ECO:0008006" key="4">
    <source>
        <dbReference type="Google" id="ProtNLM"/>
    </source>
</evidence>
<evidence type="ECO:0000313" key="3">
    <source>
        <dbReference type="Proteomes" id="UP001392437"/>
    </source>
</evidence>
<reference evidence="2 3" key="1">
    <citation type="submission" date="2023-01" db="EMBL/GenBank/DDBJ databases">
        <title>Analysis of 21 Apiospora genomes using comparative genomics revels a genus with tremendous synthesis potential of carbohydrate active enzymes and secondary metabolites.</title>
        <authorList>
            <person name="Sorensen T."/>
        </authorList>
    </citation>
    <scope>NUCLEOTIDE SEQUENCE [LARGE SCALE GENOMIC DNA]</scope>
    <source>
        <strain evidence="2 3">CBS 117206</strain>
    </source>
</reference>
<evidence type="ECO:0000313" key="2">
    <source>
        <dbReference type="EMBL" id="KAK8109423.1"/>
    </source>
</evidence>
<evidence type="ECO:0000256" key="1">
    <source>
        <dbReference type="ARBA" id="ARBA00006333"/>
    </source>
</evidence>
<organism evidence="2 3">
    <name type="scientific">Apiospora kogelbergensis</name>
    <dbReference type="NCBI Taxonomy" id="1337665"/>
    <lineage>
        <taxon>Eukaryota</taxon>
        <taxon>Fungi</taxon>
        <taxon>Dikarya</taxon>
        <taxon>Ascomycota</taxon>
        <taxon>Pezizomycotina</taxon>
        <taxon>Sordariomycetes</taxon>
        <taxon>Xylariomycetidae</taxon>
        <taxon>Amphisphaeriales</taxon>
        <taxon>Apiosporaceae</taxon>
        <taxon>Apiospora</taxon>
    </lineage>
</organism>
<dbReference type="SFLD" id="SFLDS00005">
    <property type="entry name" value="Isoprenoid_Synthase_Type_I"/>
    <property type="match status" value="1"/>
</dbReference>
<sequence length="372" mass="42249">MQNDEIAEVYSGLKGKTLHLPDLRPVYAGWAEGRNSRYAALLPVINEYIDRYIDDEKFAKKLKAVDLANFTCVIYPDAEWERLTTMGILCFFLFAFDDMIDKEIDPDVADLASDMHSANQFRHETVLYLRQQLLQTPKRRGSLTTTAKPHAPHRLLPSFAHVARACAAAAPTQINQPLLAQDLEDFILSNGPEQDFRLAGQLPTIDEYWNFRHGTGAVFIFADLTQYMADTHLPAELAWCDEVRVMRLEMSLQPILCNDLFSLKKEMREGTASNLVPITIHEKGDSLDAAVDQVVDQMYTSAERFEAAATSLRAKAQAFGDGEHGKGVQRELERFIAAFESFQTGCFRFYMESRRFGILQYRREDGSFDIPL</sequence>
<name>A0AAW0QN66_9PEZI</name>
<protein>
    <recommendedName>
        <fullName evidence="4">Terpene synthase</fullName>
    </recommendedName>
</protein>
<dbReference type="Gene3D" id="1.10.600.10">
    <property type="entry name" value="Farnesyl Diphosphate Synthase"/>
    <property type="match status" value="1"/>
</dbReference>
<dbReference type="GO" id="GO:0008299">
    <property type="term" value="P:isoprenoid biosynthetic process"/>
    <property type="evidence" value="ECO:0007669"/>
    <property type="project" value="UniProtKB-ARBA"/>
</dbReference>
<dbReference type="InterPro" id="IPR034686">
    <property type="entry name" value="Terpene_cyclase-like_2"/>
</dbReference>